<protein>
    <submittedName>
        <fullName evidence="1">Uncharacterized protein</fullName>
    </submittedName>
</protein>
<accession>A0ABS4IXC6</accession>
<sequence>MKMDKNSQMVVYFIKGSTIKKFVILDIIVGTGIYYVVKIICSSVLAASVGSIIGTEGIKRAPKIFKKYK</sequence>
<proteinExistence type="predicted"/>
<name>A0ABS4IXC6_9BACL</name>
<evidence type="ECO:0000313" key="1">
    <source>
        <dbReference type="EMBL" id="MBP1992243.1"/>
    </source>
</evidence>
<evidence type="ECO:0000313" key="2">
    <source>
        <dbReference type="Proteomes" id="UP001519287"/>
    </source>
</evidence>
<organism evidence="1 2">
    <name type="scientific">Paenibacillus eucommiae</name>
    <dbReference type="NCBI Taxonomy" id="1355755"/>
    <lineage>
        <taxon>Bacteria</taxon>
        <taxon>Bacillati</taxon>
        <taxon>Bacillota</taxon>
        <taxon>Bacilli</taxon>
        <taxon>Bacillales</taxon>
        <taxon>Paenibacillaceae</taxon>
        <taxon>Paenibacillus</taxon>
    </lineage>
</organism>
<comment type="caution">
    <text evidence="1">The sequence shown here is derived from an EMBL/GenBank/DDBJ whole genome shotgun (WGS) entry which is preliminary data.</text>
</comment>
<gene>
    <name evidence="1" type="ORF">J2Z66_003851</name>
</gene>
<reference evidence="1 2" key="1">
    <citation type="submission" date="2021-03" db="EMBL/GenBank/DDBJ databases">
        <title>Genomic Encyclopedia of Type Strains, Phase IV (KMG-IV): sequencing the most valuable type-strain genomes for metagenomic binning, comparative biology and taxonomic classification.</title>
        <authorList>
            <person name="Goeker M."/>
        </authorList>
    </citation>
    <scope>NUCLEOTIDE SEQUENCE [LARGE SCALE GENOMIC DNA]</scope>
    <source>
        <strain evidence="1 2">DSM 26048</strain>
    </source>
</reference>
<dbReference type="EMBL" id="JAGGLB010000012">
    <property type="protein sequence ID" value="MBP1992243.1"/>
    <property type="molecule type" value="Genomic_DNA"/>
</dbReference>
<keyword evidence="2" id="KW-1185">Reference proteome</keyword>
<dbReference type="Proteomes" id="UP001519287">
    <property type="component" value="Unassembled WGS sequence"/>
</dbReference>